<dbReference type="VEuPathDB" id="TriTrypDB:TcIL3000_0_26190"/>
<reference evidence="1 2" key="2">
    <citation type="journal article" date="2012" name="Proc. Natl. Acad. Sci. U.S.A.">
        <title>Antigenic diversity is generated by distinct evolutionary mechanisms in African trypanosome species.</title>
        <authorList>
            <person name="Jackson A.P."/>
            <person name="Berry A."/>
            <person name="Aslett M."/>
            <person name="Allison H.C."/>
            <person name="Burton P."/>
            <person name="Vavrova-Anderson J."/>
            <person name="Brown R."/>
            <person name="Browne H."/>
            <person name="Corton N."/>
            <person name="Hauser H."/>
            <person name="Gamble J."/>
            <person name="Gilderthorp R."/>
            <person name="Marcello L."/>
            <person name="McQuillan J."/>
            <person name="Otto T.D."/>
            <person name="Quail M.A."/>
            <person name="Sanders M.J."/>
            <person name="van Tonder A."/>
            <person name="Ginger M.L."/>
            <person name="Field M.C."/>
            <person name="Barry J.D."/>
            <person name="Hertz-Fowler C."/>
            <person name="Berriman M."/>
        </authorList>
    </citation>
    <scope>NUCLEOTIDE SEQUENCE [LARGE SCALE GENOMIC DNA]</scope>
    <source>
        <strain evidence="1 2">IL3000</strain>
    </source>
</reference>
<name>F9W3E3_TRYCI</name>
<gene>
    <name evidence="1" type="ORF">TCIL3000_0_26190</name>
</gene>
<sequence>MLTLSASGRKERNPVRLLLLSFYPRPDVKFTSIAVAPWVQMLHNTLRALIRREVVRKPYSLADWGAIGRGSYHQRAGSSWCRLLERRKKNQPLAASSMSCTVLSSQRGRIEDRAVPHSATFNGNLVEVMSPIAAVREGWKYDRADKCLALFFFKFCLHFISHHTSVIVGGCALRDMHEDVTYFSIQLLMPPKNAVPPMLTSIEGETSVMTAGRHICLRHLFTNGIVVRKSDVMG</sequence>
<dbReference type="EMBL" id="CAEQ01000398">
    <property type="protein sequence ID" value="CCD11654.1"/>
    <property type="molecule type" value="Genomic_DNA"/>
</dbReference>
<organism evidence="1 2">
    <name type="scientific">Trypanosoma congolense (strain IL3000)</name>
    <dbReference type="NCBI Taxonomy" id="1068625"/>
    <lineage>
        <taxon>Eukaryota</taxon>
        <taxon>Discoba</taxon>
        <taxon>Euglenozoa</taxon>
        <taxon>Kinetoplastea</taxon>
        <taxon>Metakinetoplastina</taxon>
        <taxon>Trypanosomatida</taxon>
        <taxon>Trypanosomatidae</taxon>
        <taxon>Trypanosoma</taxon>
        <taxon>Nannomonas</taxon>
    </lineage>
</organism>
<dbReference type="Proteomes" id="UP000000702">
    <property type="component" value="Unassembled WGS sequence"/>
</dbReference>
<evidence type="ECO:0000313" key="1">
    <source>
        <dbReference type="EMBL" id="CCD11654.1"/>
    </source>
</evidence>
<evidence type="ECO:0000313" key="2">
    <source>
        <dbReference type="Proteomes" id="UP000000702"/>
    </source>
</evidence>
<reference evidence="2" key="1">
    <citation type="submission" date="2011-07" db="EMBL/GenBank/DDBJ databases">
        <title>Divergent evolution of antigenic variation in African trypanosomes.</title>
        <authorList>
            <person name="Jackson A.P."/>
            <person name="Berry A."/>
            <person name="Allison H.C."/>
            <person name="Burton P."/>
            <person name="Anderson J."/>
            <person name="Aslett M."/>
            <person name="Brown R."/>
            <person name="Corton N."/>
            <person name="Harris D."/>
            <person name="Hauser H."/>
            <person name="Gamble J."/>
            <person name="Gilderthorp R."/>
            <person name="McQuillan J."/>
            <person name="Quail M.A."/>
            <person name="Sanders M."/>
            <person name="Van Tonder A."/>
            <person name="Ginger M.L."/>
            <person name="Donelson J.E."/>
            <person name="Field M.C."/>
            <person name="Barry J.D."/>
            <person name="Berriman M."/>
            <person name="Hertz-Fowler C."/>
        </authorList>
    </citation>
    <scope>NUCLEOTIDE SEQUENCE [LARGE SCALE GENOMIC DNA]</scope>
    <source>
        <strain evidence="2">IL3000</strain>
    </source>
</reference>
<protein>
    <submittedName>
        <fullName evidence="1">WGS project CAEQ00000000 data, annotated contig 1042</fullName>
    </submittedName>
</protein>
<comment type="caution">
    <text evidence="1">The sequence shown here is derived from an EMBL/GenBank/DDBJ whole genome shotgun (WGS) entry which is preliminary data.</text>
</comment>
<keyword evidence="2" id="KW-1185">Reference proteome</keyword>
<dbReference type="AlphaFoldDB" id="F9W3E3"/>
<proteinExistence type="predicted"/>
<accession>F9W3E3</accession>